<dbReference type="Bgee" id="ENSECAG00000006582">
    <property type="expression patterns" value="Expressed in muscle tissue and 23 other cell types or tissues"/>
</dbReference>
<gene>
    <name evidence="3 5" type="primary">HAGHL</name>
</gene>
<accession>F7DFG1</accession>
<proteinExistence type="predicted"/>
<dbReference type="Ensembl" id="ENSECAT00000007107.3">
    <property type="protein sequence ID" value="ENSECAP00000005136.3"/>
    <property type="gene ID" value="ENSECAG00000006582.3"/>
</dbReference>
<reference evidence="3" key="2">
    <citation type="submission" date="2025-08" db="UniProtKB">
        <authorList>
            <consortium name="Ensembl"/>
        </authorList>
    </citation>
    <scope>IDENTIFICATION</scope>
    <source>
        <strain evidence="3">Thoroughbred</strain>
    </source>
</reference>
<evidence type="ECO:0000259" key="2">
    <source>
        <dbReference type="Pfam" id="PF00753"/>
    </source>
</evidence>
<dbReference type="STRING" id="9796.ENSECAP00000005136"/>
<feature type="domain" description="Metallo-beta-lactamase" evidence="2">
    <location>
        <begin position="35"/>
        <end position="79"/>
    </location>
</feature>
<evidence type="ECO:0000313" key="3">
    <source>
        <dbReference type="Ensembl" id="ENSECAP00000005136.3"/>
    </source>
</evidence>
<dbReference type="VGNC" id="VGNC:18685">
    <property type="gene designation" value="HAGHL"/>
</dbReference>
<dbReference type="Gene3D" id="3.60.15.10">
    <property type="entry name" value="Ribonuclease Z/Hydroxyacylglutathione hydrolase-like"/>
    <property type="match status" value="1"/>
</dbReference>
<evidence type="ECO:0000313" key="4">
    <source>
        <dbReference type="Proteomes" id="UP000002281"/>
    </source>
</evidence>
<dbReference type="PANTHER" id="PTHR11935">
    <property type="entry name" value="BETA LACTAMASE DOMAIN"/>
    <property type="match status" value="1"/>
</dbReference>
<dbReference type="PANTHER" id="PTHR11935:SF77">
    <property type="entry name" value="HYDROXYACYLGLUTATHIONE HYDROLASE-LIKE PROTEIN"/>
    <property type="match status" value="1"/>
</dbReference>
<dbReference type="Proteomes" id="UP000002281">
    <property type="component" value="Chromosome 13"/>
</dbReference>
<dbReference type="HOGENOM" id="CLU_030571_4_0_1"/>
<dbReference type="InterPro" id="IPR001279">
    <property type="entry name" value="Metallo-B-lactamas"/>
</dbReference>
<dbReference type="InParanoid" id="F7DFG1"/>
<dbReference type="GeneTree" id="ENSGT00940000161924"/>
<reference evidence="3 4" key="1">
    <citation type="journal article" date="2009" name="Science">
        <title>Genome sequence, comparative analysis, and population genetics of the domestic horse.</title>
        <authorList>
            <consortium name="Broad Institute Genome Sequencing Platform"/>
            <consortium name="Broad Institute Whole Genome Assembly Team"/>
            <person name="Wade C.M."/>
            <person name="Giulotto E."/>
            <person name="Sigurdsson S."/>
            <person name="Zoli M."/>
            <person name="Gnerre S."/>
            <person name="Imsland F."/>
            <person name="Lear T.L."/>
            <person name="Adelson D.L."/>
            <person name="Bailey E."/>
            <person name="Bellone R.R."/>
            <person name="Bloecker H."/>
            <person name="Distl O."/>
            <person name="Edgar R.C."/>
            <person name="Garber M."/>
            <person name="Leeb T."/>
            <person name="Mauceli E."/>
            <person name="MacLeod J.N."/>
            <person name="Penedo M.C.T."/>
            <person name="Raison J.M."/>
            <person name="Sharpe T."/>
            <person name="Vogel J."/>
            <person name="Andersson L."/>
            <person name="Antczak D.F."/>
            <person name="Biagi T."/>
            <person name="Binns M.M."/>
            <person name="Chowdhary B.P."/>
            <person name="Coleman S.J."/>
            <person name="Della Valle G."/>
            <person name="Fryc S."/>
            <person name="Guerin G."/>
            <person name="Hasegawa T."/>
            <person name="Hill E.W."/>
            <person name="Jurka J."/>
            <person name="Kiialainen A."/>
            <person name="Lindgren G."/>
            <person name="Liu J."/>
            <person name="Magnani E."/>
            <person name="Mickelson J.R."/>
            <person name="Murray J."/>
            <person name="Nergadze S.G."/>
            <person name="Onofrio R."/>
            <person name="Pedroni S."/>
            <person name="Piras M.F."/>
            <person name="Raudsepp T."/>
            <person name="Rocchi M."/>
            <person name="Roeed K.H."/>
            <person name="Ryder O.A."/>
            <person name="Searle S."/>
            <person name="Skow L."/>
            <person name="Swinburne J.E."/>
            <person name="Syvaenen A.C."/>
            <person name="Tozaki T."/>
            <person name="Valberg S.J."/>
            <person name="Vaudin M."/>
            <person name="White J.R."/>
            <person name="Zody M.C."/>
            <person name="Lander E.S."/>
            <person name="Lindblad-Toh K."/>
        </authorList>
    </citation>
    <scope>NUCLEOTIDE SEQUENCE [LARGE SCALE GENOMIC DNA]</scope>
    <source>
        <strain evidence="3 4">Thoroughbred</strain>
    </source>
</reference>
<dbReference type="PaxDb" id="9796-ENSECAP00000005136"/>
<protein>
    <submittedName>
        <fullName evidence="3">Hydroxyacylglutathione hydrolase like</fullName>
    </submittedName>
</protein>
<evidence type="ECO:0000313" key="5">
    <source>
        <dbReference type="VGNC" id="VGNC:18685"/>
    </source>
</evidence>
<dbReference type="Pfam" id="PF00753">
    <property type="entry name" value="Lactamase_B"/>
    <property type="match status" value="1"/>
</dbReference>
<feature type="region of interest" description="Disordered" evidence="1">
    <location>
        <begin position="197"/>
        <end position="266"/>
    </location>
</feature>
<dbReference type="InterPro" id="IPR036866">
    <property type="entry name" value="RibonucZ/Hydroxyglut_hydro"/>
</dbReference>
<organism evidence="3 4">
    <name type="scientific">Equus caballus</name>
    <name type="common">Horse</name>
    <dbReference type="NCBI Taxonomy" id="9796"/>
    <lineage>
        <taxon>Eukaryota</taxon>
        <taxon>Metazoa</taxon>
        <taxon>Chordata</taxon>
        <taxon>Craniata</taxon>
        <taxon>Vertebrata</taxon>
        <taxon>Euteleostomi</taxon>
        <taxon>Mammalia</taxon>
        <taxon>Eutheria</taxon>
        <taxon>Laurasiatheria</taxon>
        <taxon>Perissodactyla</taxon>
        <taxon>Equidae</taxon>
        <taxon>Equus</taxon>
    </lineage>
</organism>
<keyword evidence="4" id="KW-1185">Reference proteome</keyword>
<sequence length="266" mass="28844">MKVKVIPVLEDNYMYLVIEEHTREAVAVDVAVPKRLLEIVGREGVSLTTVLTTHHHWDHARGNVELARLWPGLAVLGADERICALTRRLTHGEELRVSVRPRGVGRAPRPPPHRPACPSAAVWGYPRALPPDARPHLRPHELLPVGRRVSGPARPVLGYQLPCAPATPPSDSAPPSLTPLLPRGCAVCGRLWPAAGGHGSADVPEPGQDPGHPAPRDERSPCASSQARWPRPRPWRHSAESGRASSTRPSRCSHRPGLSWHCSGGS</sequence>
<name>F7DFG1_HORSE</name>
<dbReference type="AlphaFoldDB" id="F7DFG1"/>
<dbReference type="SUPFAM" id="SSF56281">
    <property type="entry name" value="Metallo-hydrolase/oxidoreductase"/>
    <property type="match status" value="1"/>
</dbReference>
<reference evidence="3" key="3">
    <citation type="submission" date="2025-09" db="UniProtKB">
        <authorList>
            <consortium name="Ensembl"/>
        </authorList>
    </citation>
    <scope>IDENTIFICATION</scope>
    <source>
        <strain evidence="3">Thoroughbred</strain>
    </source>
</reference>
<evidence type="ECO:0000256" key="1">
    <source>
        <dbReference type="SAM" id="MobiDB-lite"/>
    </source>
</evidence>